<dbReference type="SUPFAM" id="SSF57850">
    <property type="entry name" value="RING/U-box"/>
    <property type="match status" value="1"/>
</dbReference>
<accession>A0A5J9VCW0</accession>
<proteinExistence type="inferred from homology"/>
<evidence type="ECO:0000256" key="4">
    <source>
        <dbReference type="ARBA" id="ARBA00022771"/>
    </source>
</evidence>
<name>A0A5J9VCW0_9POAL</name>
<dbReference type="EC" id="2.3.2.27" evidence="2"/>
<feature type="region of interest" description="Disordered" evidence="8">
    <location>
        <begin position="68"/>
        <end position="98"/>
    </location>
</feature>
<reference evidence="11 12" key="1">
    <citation type="journal article" date="2019" name="Sci. Rep.">
        <title>A high-quality genome of Eragrostis curvula grass provides insights into Poaceae evolution and supports new strategies to enhance forage quality.</title>
        <authorList>
            <person name="Carballo J."/>
            <person name="Santos B.A.C.M."/>
            <person name="Zappacosta D."/>
            <person name="Garbus I."/>
            <person name="Selva J.P."/>
            <person name="Gallo C.A."/>
            <person name="Diaz A."/>
            <person name="Albertini E."/>
            <person name="Caccamo M."/>
            <person name="Echenique V."/>
        </authorList>
    </citation>
    <scope>NUCLEOTIDE SEQUENCE [LARGE SCALE GENOMIC DNA]</scope>
    <source>
        <strain evidence="12">cv. Victoria</strain>
        <tissue evidence="11">Leaf</tissue>
    </source>
</reference>
<feature type="transmembrane region" description="Helical" evidence="9">
    <location>
        <begin position="7"/>
        <end position="27"/>
    </location>
</feature>
<dbReference type="Pfam" id="PF13639">
    <property type="entry name" value="zf-RING_2"/>
    <property type="match status" value="1"/>
</dbReference>
<evidence type="ECO:0000256" key="3">
    <source>
        <dbReference type="ARBA" id="ARBA00022723"/>
    </source>
</evidence>
<evidence type="ECO:0000259" key="10">
    <source>
        <dbReference type="PROSITE" id="PS50089"/>
    </source>
</evidence>
<organism evidence="11 12">
    <name type="scientific">Eragrostis curvula</name>
    <name type="common">weeping love grass</name>
    <dbReference type="NCBI Taxonomy" id="38414"/>
    <lineage>
        <taxon>Eukaryota</taxon>
        <taxon>Viridiplantae</taxon>
        <taxon>Streptophyta</taxon>
        <taxon>Embryophyta</taxon>
        <taxon>Tracheophyta</taxon>
        <taxon>Spermatophyta</taxon>
        <taxon>Magnoliopsida</taxon>
        <taxon>Liliopsida</taxon>
        <taxon>Poales</taxon>
        <taxon>Poaceae</taxon>
        <taxon>PACMAD clade</taxon>
        <taxon>Chloridoideae</taxon>
        <taxon>Eragrostideae</taxon>
        <taxon>Eragrostidinae</taxon>
        <taxon>Eragrostis</taxon>
    </lineage>
</organism>
<dbReference type="GO" id="GO:0008270">
    <property type="term" value="F:zinc ion binding"/>
    <property type="evidence" value="ECO:0007669"/>
    <property type="project" value="UniProtKB-KW"/>
</dbReference>
<evidence type="ECO:0000256" key="8">
    <source>
        <dbReference type="SAM" id="MobiDB-lite"/>
    </source>
</evidence>
<feature type="domain" description="RING-type" evidence="10">
    <location>
        <begin position="158"/>
        <end position="200"/>
    </location>
</feature>
<dbReference type="InterPro" id="IPR053238">
    <property type="entry name" value="RING-H2_zinc_finger"/>
</dbReference>
<comment type="caution">
    <text evidence="11">The sequence shown here is derived from an EMBL/GenBank/DDBJ whole genome shotgun (WGS) entry which is preliminary data.</text>
</comment>
<keyword evidence="3" id="KW-0479">Metal-binding</keyword>
<dbReference type="Proteomes" id="UP000324897">
    <property type="component" value="Chromosome 1"/>
</dbReference>
<evidence type="ECO:0000313" key="12">
    <source>
        <dbReference type="Proteomes" id="UP000324897"/>
    </source>
</evidence>
<evidence type="ECO:0000256" key="6">
    <source>
        <dbReference type="ARBA" id="ARBA00024209"/>
    </source>
</evidence>
<dbReference type="OrthoDB" id="663606at2759"/>
<dbReference type="GO" id="GO:0061630">
    <property type="term" value="F:ubiquitin protein ligase activity"/>
    <property type="evidence" value="ECO:0007669"/>
    <property type="project" value="UniProtKB-EC"/>
</dbReference>
<dbReference type="InterPro" id="IPR013083">
    <property type="entry name" value="Znf_RING/FYVE/PHD"/>
</dbReference>
<dbReference type="InterPro" id="IPR001841">
    <property type="entry name" value="Znf_RING"/>
</dbReference>
<protein>
    <recommendedName>
        <fullName evidence="2">RING-type E3 ubiquitin transferase</fullName>
        <ecNumber evidence="2">2.3.2.27</ecNumber>
    </recommendedName>
</protein>
<dbReference type="PROSITE" id="PS50089">
    <property type="entry name" value="ZF_RING_2"/>
    <property type="match status" value="1"/>
</dbReference>
<feature type="non-terminal residue" evidence="11">
    <location>
        <position position="1"/>
    </location>
</feature>
<comment type="catalytic activity">
    <reaction evidence="1">
        <text>S-ubiquitinyl-[E2 ubiquitin-conjugating enzyme]-L-cysteine + [acceptor protein]-L-lysine = [E2 ubiquitin-conjugating enzyme]-L-cysteine + N(6)-ubiquitinyl-[acceptor protein]-L-lysine.</text>
        <dbReference type="EC" id="2.3.2.27"/>
    </reaction>
</comment>
<feature type="compositionally biased region" description="Pro residues" evidence="8">
    <location>
        <begin position="71"/>
        <end position="84"/>
    </location>
</feature>
<gene>
    <name evidence="11" type="ORF">EJB05_25066</name>
</gene>
<feature type="transmembrane region" description="Helical" evidence="9">
    <location>
        <begin position="33"/>
        <end position="56"/>
    </location>
</feature>
<evidence type="ECO:0000256" key="2">
    <source>
        <dbReference type="ARBA" id="ARBA00012483"/>
    </source>
</evidence>
<dbReference type="SMART" id="SM00184">
    <property type="entry name" value="RING"/>
    <property type="match status" value="1"/>
</dbReference>
<dbReference type="PANTHER" id="PTHR14155:SF625">
    <property type="entry name" value="OS02G0248240 PROTEIN"/>
    <property type="match status" value="1"/>
</dbReference>
<dbReference type="Gene3D" id="3.30.40.10">
    <property type="entry name" value="Zinc/RING finger domain, C3HC4 (zinc finger)"/>
    <property type="match status" value="1"/>
</dbReference>
<dbReference type="PANTHER" id="PTHR14155">
    <property type="entry name" value="RING FINGER DOMAIN-CONTAINING"/>
    <property type="match status" value="1"/>
</dbReference>
<evidence type="ECO:0000256" key="7">
    <source>
        <dbReference type="PROSITE-ProRule" id="PRU00175"/>
    </source>
</evidence>
<evidence type="ECO:0000256" key="1">
    <source>
        <dbReference type="ARBA" id="ARBA00000900"/>
    </source>
</evidence>
<sequence>MVRGEYCFNGVFFGGAGLLLYTIVRLARSHDTGGVIGVSVALVLWVGFCSIFYCAFCSRMEVRNMARDRPVAPPDPMAPPPTLPPRRRPRPRPPSVGGGAADEWWWIQHVIDDVDSPRLVDMDALPREPPVGGWGGSQVFAVDIPVEYEQGDDARPECCVCLGEVEKGEMVKWMPMCLHMFHQQCIDRWLRDNPTCPVCRSSVLPDGME</sequence>
<dbReference type="AlphaFoldDB" id="A0A5J9VCW0"/>
<keyword evidence="9" id="KW-0472">Membrane</keyword>
<evidence type="ECO:0000256" key="5">
    <source>
        <dbReference type="ARBA" id="ARBA00022833"/>
    </source>
</evidence>
<dbReference type="Gramene" id="TVU33274">
    <property type="protein sequence ID" value="TVU33274"/>
    <property type="gene ID" value="EJB05_25066"/>
</dbReference>
<evidence type="ECO:0000313" key="11">
    <source>
        <dbReference type="EMBL" id="TVU33274.1"/>
    </source>
</evidence>
<comment type="similarity">
    <text evidence="6">Belongs to the RING-type zinc finger family. ATL subfamily.</text>
</comment>
<keyword evidence="4 7" id="KW-0863">Zinc-finger</keyword>
<keyword evidence="9" id="KW-1133">Transmembrane helix</keyword>
<keyword evidence="5" id="KW-0862">Zinc</keyword>
<keyword evidence="12" id="KW-1185">Reference proteome</keyword>
<dbReference type="EMBL" id="RWGY01000011">
    <property type="protein sequence ID" value="TVU33274.1"/>
    <property type="molecule type" value="Genomic_DNA"/>
</dbReference>
<keyword evidence="9" id="KW-0812">Transmembrane</keyword>
<evidence type="ECO:0000256" key="9">
    <source>
        <dbReference type="SAM" id="Phobius"/>
    </source>
</evidence>